<dbReference type="AlphaFoldDB" id="A0A0M8MUF7"/>
<evidence type="ECO:0000313" key="1">
    <source>
        <dbReference type="EMBL" id="KOS14010.1"/>
    </source>
</evidence>
<dbReference type="STRING" id="77020.A0A0M8MUF7"/>
<dbReference type="OrthoDB" id="273010at2759"/>
<proteinExistence type="predicted"/>
<gene>
    <name evidence="1" type="ORF">Malapachy_4093</name>
</gene>
<comment type="caution">
    <text evidence="1">The sequence shown here is derived from an EMBL/GenBank/DDBJ whole genome shotgun (WGS) entry which is preliminary data.</text>
</comment>
<accession>A0A0M8MUF7</accession>
<dbReference type="Proteomes" id="UP000037751">
    <property type="component" value="Unassembled WGS sequence"/>
</dbReference>
<evidence type="ECO:0000313" key="2">
    <source>
        <dbReference type="Proteomes" id="UP000037751"/>
    </source>
</evidence>
<protein>
    <submittedName>
        <fullName evidence="1">Uncharacterized protein</fullName>
    </submittedName>
</protein>
<dbReference type="RefSeq" id="XP_017991642.1">
    <property type="nucleotide sequence ID" value="XM_018138548.1"/>
</dbReference>
<organism evidence="1 2">
    <name type="scientific">Malassezia pachydermatis</name>
    <dbReference type="NCBI Taxonomy" id="77020"/>
    <lineage>
        <taxon>Eukaryota</taxon>
        <taxon>Fungi</taxon>
        <taxon>Dikarya</taxon>
        <taxon>Basidiomycota</taxon>
        <taxon>Ustilaginomycotina</taxon>
        <taxon>Malasseziomycetes</taxon>
        <taxon>Malasseziales</taxon>
        <taxon>Malasseziaceae</taxon>
        <taxon>Malassezia</taxon>
    </lineage>
</organism>
<dbReference type="GeneID" id="28730424"/>
<keyword evidence="2" id="KW-1185">Reference proteome</keyword>
<dbReference type="VEuPathDB" id="FungiDB:Malapachy_4093"/>
<sequence>MALYRRGLRLIRTKPEASRYDFLLYLRHFFRHPSMGGGVSVRDFATVEYMMRRGNKMLEDIYENPSTKRIRLSPAVLDDMHELGLSAYRRRP</sequence>
<name>A0A0M8MUF7_9BASI</name>
<dbReference type="EMBL" id="LGAV01000004">
    <property type="protein sequence ID" value="KOS14010.1"/>
    <property type="molecule type" value="Genomic_DNA"/>
</dbReference>
<reference evidence="1 2" key="1">
    <citation type="submission" date="2015-07" db="EMBL/GenBank/DDBJ databases">
        <title>Draft Genome Sequence of Malassezia furfur CBS1878 and Malassezia pachydermatis CBS1879.</title>
        <authorList>
            <person name="Triana S."/>
            <person name="Ohm R."/>
            <person name="Gonzalez A."/>
            <person name="DeCock H."/>
            <person name="Restrepo S."/>
            <person name="Celis A."/>
        </authorList>
    </citation>
    <scope>NUCLEOTIDE SEQUENCE [LARGE SCALE GENOMIC DNA]</scope>
    <source>
        <strain evidence="1 2">CBS 1879</strain>
    </source>
</reference>